<dbReference type="Proteomes" id="UP000672934">
    <property type="component" value="Unassembled WGS sequence"/>
</dbReference>
<comment type="similarity">
    <text evidence="4 9">Belongs to the rubredoxin family.</text>
</comment>
<dbReference type="InterPro" id="IPR018527">
    <property type="entry name" value="Rubredoxin_Fe_BS"/>
</dbReference>
<dbReference type="Pfam" id="PF00301">
    <property type="entry name" value="Rubredoxin"/>
    <property type="match status" value="1"/>
</dbReference>
<dbReference type="Gene3D" id="2.20.28.10">
    <property type="match status" value="1"/>
</dbReference>
<protein>
    <recommendedName>
        <fullName evidence="9">Rubredoxin</fullName>
    </recommendedName>
</protein>
<keyword evidence="5" id="KW-0813">Transport</keyword>
<dbReference type="SUPFAM" id="SSF57802">
    <property type="entry name" value="Rubredoxin-like"/>
    <property type="match status" value="1"/>
</dbReference>
<dbReference type="PANTHER" id="PTHR47627:SF1">
    <property type="entry name" value="RUBREDOXIN-1-RELATED"/>
    <property type="match status" value="1"/>
</dbReference>
<dbReference type="FunFam" id="2.20.28.10:FF:000001">
    <property type="entry name" value="Rubredoxin"/>
    <property type="match status" value="1"/>
</dbReference>
<dbReference type="GO" id="GO:0009055">
    <property type="term" value="F:electron transfer activity"/>
    <property type="evidence" value="ECO:0007669"/>
    <property type="project" value="TreeGrafter"/>
</dbReference>
<feature type="domain" description="Rubredoxin-like" evidence="10">
    <location>
        <begin position="26"/>
        <end position="77"/>
    </location>
</feature>
<accession>A0A916IWH3</accession>
<dbReference type="EMBL" id="CAJPUY010000018">
    <property type="protein sequence ID" value="CAG2152520.1"/>
    <property type="molecule type" value="Genomic_DNA"/>
</dbReference>
<dbReference type="InterPro" id="IPR050526">
    <property type="entry name" value="Rubredoxin_ET"/>
</dbReference>
<dbReference type="GO" id="GO:0043448">
    <property type="term" value="P:alkane catabolic process"/>
    <property type="evidence" value="ECO:0007669"/>
    <property type="project" value="TreeGrafter"/>
</dbReference>
<comment type="caution">
    <text evidence="11">The sequence shown here is derived from an EMBL/GenBank/DDBJ whole genome shotgun (WGS) entry which is preliminary data.</text>
</comment>
<evidence type="ECO:0000256" key="8">
    <source>
        <dbReference type="ARBA" id="ARBA00023004"/>
    </source>
</evidence>
<evidence type="ECO:0000313" key="11">
    <source>
        <dbReference type="EMBL" id="CAG2152520.1"/>
    </source>
</evidence>
<evidence type="ECO:0000256" key="4">
    <source>
        <dbReference type="ARBA" id="ARBA00005337"/>
    </source>
</evidence>
<dbReference type="InterPro" id="IPR024934">
    <property type="entry name" value="Rubredoxin-like_dom"/>
</dbReference>
<evidence type="ECO:0000256" key="3">
    <source>
        <dbReference type="ARBA" id="ARBA00004933"/>
    </source>
</evidence>
<evidence type="ECO:0000256" key="9">
    <source>
        <dbReference type="RuleBase" id="RU003820"/>
    </source>
</evidence>
<comment type="cofactor">
    <cofactor evidence="1 9">
        <name>Fe(3+)</name>
        <dbReference type="ChEBI" id="CHEBI:29034"/>
    </cofactor>
</comment>
<dbReference type="AlphaFoldDB" id="A0A916IWH3"/>
<dbReference type="GO" id="GO:0005506">
    <property type="term" value="F:iron ion binding"/>
    <property type="evidence" value="ECO:0007669"/>
    <property type="project" value="UniProtKB-UniRule"/>
</dbReference>
<keyword evidence="7 9" id="KW-0249">Electron transport</keyword>
<dbReference type="PROSITE" id="PS00202">
    <property type="entry name" value="RUBREDOXIN"/>
    <property type="match status" value="1"/>
</dbReference>
<comment type="pathway">
    <text evidence="3">Hydrocarbon metabolism; alkane degradation.</text>
</comment>
<evidence type="ECO:0000256" key="7">
    <source>
        <dbReference type="ARBA" id="ARBA00022982"/>
    </source>
</evidence>
<name>A0A916IWH3_9BURK</name>
<keyword evidence="6 9" id="KW-0479">Metal-binding</keyword>
<dbReference type="CDD" id="cd00730">
    <property type="entry name" value="rubredoxin"/>
    <property type="match status" value="1"/>
</dbReference>
<organism evidence="11 12">
    <name type="scientific">Cupriavidus yeoncheonensis</name>
    <dbReference type="NCBI Taxonomy" id="1462994"/>
    <lineage>
        <taxon>Bacteria</taxon>
        <taxon>Pseudomonadati</taxon>
        <taxon>Pseudomonadota</taxon>
        <taxon>Betaproteobacteria</taxon>
        <taxon>Burkholderiales</taxon>
        <taxon>Burkholderiaceae</taxon>
        <taxon>Cupriavidus</taxon>
    </lineage>
</organism>
<sequence>MYRAASARPLWEKGLQQDQLEAAVAYKTWVCVICGWVYDEELGCPEDGLIAGTRWEDVPDDWRCPECDVGKAEFAMIEL</sequence>
<keyword evidence="8 9" id="KW-0408">Iron</keyword>
<proteinExistence type="inferred from homology"/>
<dbReference type="InterPro" id="IPR024935">
    <property type="entry name" value="Rubredoxin_dom"/>
</dbReference>
<reference evidence="11" key="1">
    <citation type="submission" date="2021-03" db="EMBL/GenBank/DDBJ databases">
        <authorList>
            <person name="Peeters C."/>
        </authorList>
    </citation>
    <scope>NUCLEOTIDE SEQUENCE</scope>
    <source>
        <strain evidence="11">LMG 31506</strain>
    </source>
</reference>
<evidence type="ECO:0000256" key="6">
    <source>
        <dbReference type="ARBA" id="ARBA00022723"/>
    </source>
</evidence>
<dbReference type="PANTHER" id="PTHR47627">
    <property type="entry name" value="RUBREDOXIN"/>
    <property type="match status" value="1"/>
</dbReference>
<evidence type="ECO:0000256" key="2">
    <source>
        <dbReference type="ARBA" id="ARBA00002792"/>
    </source>
</evidence>
<dbReference type="PRINTS" id="PR00163">
    <property type="entry name" value="RUBREDOXIN"/>
</dbReference>
<gene>
    <name evidence="11" type="primary">norV_1</name>
    <name evidence="11" type="ORF">LMG31506_04636</name>
</gene>
<dbReference type="PROSITE" id="PS50903">
    <property type="entry name" value="RUBREDOXIN_LIKE"/>
    <property type="match status" value="1"/>
</dbReference>
<keyword evidence="12" id="KW-1185">Reference proteome</keyword>
<evidence type="ECO:0000256" key="5">
    <source>
        <dbReference type="ARBA" id="ARBA00022448"/>
    </source>
</evidence>
<comment type="function">
    <text evidence="2">Involved in the hydrocarbon hydroxylating system, which transfers electrons from NADH to rubredoxin reductase and then through rubredoxin to alkane 1 monooxygenase.</text>
</comment>
<evidence type="ECO:0000259" key="10">
    <source>
        <dbReference type="PROSITE" id="PS50903"/>
    </source>
</evidence>
<evidence type="ECO:0000256" key="1">
    <source>
        <dbReference type="ARBA" id="ARBA00001965"/>
    </source>
</evidence>
<evidence type="ECO:0000313" key="12">
    <source>
        <dbReference type="Proteomes" id="UP000672934"/>
    </source>
</evidence>